<proteinExistence type="predicted"/>
<comment type="caution">
    <text evidence="1">The sequence shown here is derived from an EMBL/GenBank/DDBJ whole genome shotgun (WGS) entry which is preliminary data.</text>
</comment>
<gene>
    <name evidence="1" type="ORF">J2Z70_000606</name>
</gene>
<name>A0ABS4NK98_9BACL</name>
<evidence type="ECO:0000313" key="2">
    <source>
        <dbReference type="Proteomes" id="UP000773462"/>
    </source>
</evidence>
<dbReference type="InterPro" id="IPR015813">
    <property type="entry name" value="Pyrv/PenolPyrv_kinase-like_dom"/>
</dbReference>
<dbReference type="PANTHER" id="PTHR42905">
    <property type="entry name" value="PHOSPHOENOLPYRUVATE CARBOXYLASE"/>
    <property type="match status" value="1"/>
</dbReference>
<reference evidence="1 2" key="1">
    <citation type="submission" date="2021-03" db="EMBL/GenBank/DDBJ databases">
        <title>Genomic Encyclopedia of Type Strains, Phase IV (KMG-IV): sequencing the most valuable type-strain genomes for metagenomic binning, comparative biology and taxonomic classification.</title>
        <authorList>
            <person name="Goeker M."/>
        </authorList>
    </citation>
    <scope>NUCLEOTIDE SEQUENCE [LARGE SCALE GENOMIC DNA]</scope>
    <source>
        <strain evidence="1 2">DSM 101953</strain>
    </source>
</reference>
<dbReference type="SUPFAM" id="SSF51621">
    <property type="entry name" value="Phosphoenolpyruvate/pyruvate domain"/>
    <property type="match status" value="1"/>
</dbReference>
<dbReference type="InterPro" id="IPR040442">
    <property type="entry name" value="Pyrv_kinase-like_dom_sf"/>
</dbReference>
<dbReference type="RefSeq" id="WP_209869118.1">
    <property type="nucleotide sequence ID" value="NZ_JAGGLV010000001.1"/>
</dbReference>
<dbReference type="PANTHER" id="PTHR42905:SF16">
    <property type="entry name" value="CARBOXYPHOSPHONOENOLPYRUVATE PHOSPHONOMUTASE-LIKE PROTEIN (AFU_ORTHOLOGUE AFUA_5G07230)"/>
    <property type="match status" value="1"/>
</dbReference>
<dbReference type="InterPro" id="IPR039556">
    <property type="entry name" value="ICL/PEPM"/>
</dbReference>
<dbReference type="Gene3D" id="3.20.20.60">
    <property type="entry name" value="Phosphoenolpyruvate-binding domains"/>
    <property type="match status" value="1"/>
</dbReference>
<organism evidence="1 2">
    <name type="scientific">Paenibacillus silagei</name>
    <dbReference type="NCBI Taxonomy" id="1670801"/>
    <lineage>
        <taxon>Bacteria</taxon>
        <taxon>Bacillati</taxon>
        <taxon>Bacillota</taxon>
        <taxon>Bacilli</taxon>
        <taxon>Bacillales</taxon>
        <taxon>Paenibacillaceae</taxon>
        <taxon>Paenibacillus</taxon>
    </lineage>
</organism>
<dbReference type="Proteomes" id="UP000773462">
    <property type="component" value="Unassembled WGS sequence"/>
</dbReference>
<dbReference type="EMBL" id="JAGGLV010000001">
    <property type="protein sequence ID" value="MBP2110467.1"/>
    <property type="molecule type" value="Genomic_DNA"/>
</dbReference>
<keyword evidence="2" id="KW-1185">Reference proteome</keyword>
<evidence type="ECO:0000313" key="1">
    <source>
        <dbReference type="EMBL" id="MBP2110467.1"/>
    </source>
</evidence>
<dbReference type="CDD" id="cd00377">
    <property type="entry name" value="ICL_PEPM"/>
    <property type="match status" value="1"/>
</dbReference>
<dbReference type="Pfam" id="PF13714">
    <property type="entry name" value="PEP_mutase"/>
    <property type="match status" value="1"/>
</dbReference>
<sequence>MKNQLEQAQKLHDLHRSGNPLVLVNAWDAGSAQIIQGAGGQVIATGSWSVAAAHGYEDGEKLPFDLVLSNLQRISNSVDLPITIDIEGGYGSSPEMIKNNVLKIIGCGAVGVNLEDQKIHEPGLYAIDEQALRIAAVREAAEHTSIPLFINARTDVFLETPTDEHDEAHLDAVLQRVHAYTEAGAHGIFVPGLCNERLIEKLCQQSSIPVNVMISSDSPPLQKLALLGVARISYGPHPYLILMDALKQAAVRALALQEL</sequence>
<accession>A0ABS4NK98</accession>
<protein>
    <submittedName>
        <fullName evidence="1">2-methylisocitrate lyase-like PEP mutase family enzyme</fullName>
    </submittedName>
</protein>